<feature type="compositionally biased region" description="Polar residues" evidence="2">
    <location>
        <begin position="391"/>
        <end position="405"/>
    </location>
</feature>
<dbReference type="Pfam" id="PF10491">
    <property type="entry name" value="Nrf1_DNA-bind"/>
    <property type="match status" value="1"/>
</dbReference>
<evidence type="ECO:0000259" key="3">
    <source>
        <dbReference type="Pfam" id="PF10491"/>
    </source>
</evidence>
<evidence type="ECO:0000256" key="1">
    <source>
        <dbReference type="SAM" id="Coils"/>
    </source>
</evidence>
<feature type="coiled-coil region" evidence="1">
    <location>
        <begin position="39"/>
        <end position="66"/>
    </location>
</feature>
<sequence>MEDGSRTSQEHFSENLKTGQKRSFYRAFKRAESNQTIMARDRTRLIEKIQELVAELNEKCDEHYALIISDPKPSTHFSVLGSELMVQSVMESNIVDVVGRKQEKSDRGQKEKETICFPYVFPLMDISLSETLGMSEPQLFYFMCLAMDSFNFPHKQHYKSNDESFISQKQKPLFWPHSMKFAAIRSTPLEQLSEYKDIDPIRSKKEALKRVLISMRKYYGKMLDELYGNGEIHQRSGSVNIEQPIRVQLYQKLGLGENESDSTIVQNEEIEEKFDPKSLNLVSEDGNRRNGNEIENGQARQNCKEDENMAENCGFEKGKKDRGNTYDSYIEYLKSNGAIMELDDCFSNGPGQFDFERVFAQKKEHGKRLRLEYSESERSDNATLLGGSETLPDTNKGNRNTTTSGIIRPKPMRPMILNVEKKLTGEVKDD</sequence>
<proteinExistence type="predicted"/>
<evidence type="ECO:0000313" key="4">
    <source>
        <dbReference type="EMBL" id="PAV74421.1"/>
    </source>
</evidence>
<feature type="region of interest" description="Disordered" evidence="2">
    <location>
        <begin position="280"/>
        <end position="305"/>
    </location>
</feature>
<dbReference type="AlphaFoldDB" id="A0A2A2KKC8"/>
<protein>
    <recommendedName>
        <fullName evidence="3">Nuclear respiratory factor 1 NLS/DNA-binding dimerisation domain-containing protein</fullName>
    </recommendedName>
</protein>
<accession>A0A2A2KKC8</accession>
<keyword evidence="1" id="KW-0175">Coiled coil</keyword>
<organism evidence="4 5">
    <name type="scientific">Diploscapter pachys</name>
    <dbReference type="NCBI Taxonomy" id="2018661"/>
    <lineage>
        <taxon>Eukaryota</taxon>
        <taxon>Metazoa</taxon>
        <taxon>Ecdysozoa</taxon>
        <taxon>Nematoda</taxon>
        <taxon>Chromadorea</taxon>
        <taxon>Rhabditida</taxon>
        <taxon>Rhabditina</taxon>
        <taxon>Rhabditomorpha</taxon>
        <taxon>Rhabditoidea</taxon>
        <taxon>Rhabditidae</taxon>
        <taxon>Diploscapter</taxon>
    </lineage>
</organism>
<gene>
    <name evidence="4" type="ORF">WR25_02422</name>
</gene>
<reference evidence="4 5" key="1">
    <citation type="journal article" date="2017" name="Curr. Biol.">
        <title>Genome architecture and evolution of a unichromosomal asexual nematode.</title>
        <authorList>
            <person name="Fradin H."/>
            <person name="Zegar C."/>
            <person name="Gutwein M."/>
            <person name="Lucas J."/>
            <person name="Kovtun M."/>
            <person name="Corcoran D."/>
            <person name="Baugh L.R."/>
            <person name="Kiontke K."/>
            <person name="Gunsalus K."/>
            <person name="Fitch D.H."/>
            <person name="Piano F."/>
        </authorList>
    </citation>
    <scope>NUCLEOTIDE SEQUENCE [LARGE SCALE GENOMIC DNA]</scope>
    <source>
        <strain evidence="4">PF1309</strain>
    </source>
</reference>
<dbReference type="EMBL" id="LIAE01008330">
    <property type="protein sequence ID" value="PAV74421.1"/>
    <property type="molecule type" value="Genomic_DNA"/>
</dbReference>
<name>A0A2A2KKC8_9BILA</name>
<evidence type="ECO:0000313" key="5">
    <source>
        <dbReference type="Proteomes" id="UP000218231"/>
    </source>
</evidence>
<feature type="region of interest" description="Disordered" evidence="2">
    <location>
        <begin position="373"/>
        <end position="413"/>
    </location>
</feature>
<keyword evidence="5" id="KW-1185">Reference proteome</keyword>
<feature type="domain" description="Nuclear respiratory factor 1 NLS/DNA-binding dimerisation" evidence="3">
    <location>
        <begin position="16"/>
        <end position="187"/>
    </location>
</feature>
<evidence type="ECO:0000256" key="2">
    <source>
        <dbReference type="SAM" id="MobiDB-lite"/>
    </source>
</evidence>
<comment type="caution">
    <text evidence="4">The sequence shown here is derived from an EMBL/GenBank/DDBJ whole genome shotgun (WGS) entry which is preliminary data.</text>
</comment>
<dbReference type="InterPro" id="IPR019525">
    <property type="entry name" value="Nrf1_NLS/DNA-bd_dimer"/>
</dbReference>
<dbReference type="Proteomes" id="UP000218231">
    <property type="component" value="Unassembled WGS sequence"/>
</dbReference>